<dbReference type="InterPro" id="IPR023610">
    <property type="entry name" value="PInositol-4/5-P-5/4-kinase"/>
</dbReference>
<dbReference type="Gene3D" id="3.30.800.10">
    <property type="entry name" value="Phosphatidylinositol Phosphate Kinase II Beta"/>
    <property type="match status" value="1"/>
</dbReference>
<evidence type="ECO:0000256" key="1">
    <source>
        <dbReference type="PROSITE-ProRule" id="PRU00781"/>
    </source>
</evidence>
<dbReference type="OrthoDB" id="20783at2759"/>
<name>A0A8B8D7B0_CRAVI</name>
<dbReference type="RefSeq" id="XP_022324022.1">
    <property type="nucleotide sequence ID" value="XM_022468314.1"/>
</dbReference>
<dbReference type="Pfam" id="PF01504">
    <property type="entry name" value="PIP5K"/>
    <property type="match status" value="1"/>
</dbReference>
<evidence type="ECO:0000313" key="5">
    <source>
        <dbReference type="RefSeq" id="XP_022324018.1"/>
    </source>
</evidence>
<evidence type="ECO:0000259" key="3">
    <source>
        <dbReference type="PROSITE" id="PS51455"/>
    </source>
</evidence>
<gene>
    <name evidence="5 6 7 8" type="primary">LOC111124952</name>
</gene>
<feature type="region of interest" description="Disordered" evidence="2">
    <location>
        <begin position="343"/>
        <end position="364"/>
    </location>
</feature>
<keyword evidence="1" id="KW-0418">Kinase</keyword>
<dbReference type="SMART" id="SM00330">
    <property type="entry name" value="PIPKc"/>
    <property type="match status" value="1"/>
</dbReference>
<evidence type="ECO:0000313" key="8">
    <source>
        <dbReference type="RefSeq" id="XP_022324022.1"/>
    </source>
</evidence>
<proteinExistence type="predicted"/>
<dbReference type="InterPro" id="IPR002498">
    <property type="entry name" value="PInositol-4-P-4/5-kinase_core"/>
</dbReference>
<keyword evidence="4" id="KW-1185">Reference proteome</keyword>
<dbReference type="KEGG" id="cvn:111124952"/>
<dbReference type="GeneID" id="111124952"/>
<dbReference type="PANTHER" id="PTHR23086">
    <property type="entry name" value="PHOSPHATIDYLINOSITOL-4-PHOSPHATE 5-KINASE"/>
    <property type="match status" value="1"/>
</dbReference>
<reference evidence="5 6" key="1">
    <citation type="submission" date="2025-04" db="UniProtKB">
        <authorList>
            <consortium name="RefSeq"/>
        </authorList>
    </citation>
    <scope>IDENTIFICATION</scope>
    <source>
        <tissue evidence="5 6">Whole sample</tissue>
    </source>
</reference>
<keyword evidence="1" id="KW-0067">ATP-binding</keyword>
<dbReference type="PANTHER" id="PTHR23086:SF46">
    <property type="entry name" value="PHOSPHATIDYLINOSITOL 4-PHOSPHATE 5-KINASE-LIKE PROTEIN 1"/>
    <property type="match status" value="1"/>
</dbReference>
<sequence length="461" mass="53846">MATAKRQFSRSLVNNNKWVKLWKKWQRKDVILVNDNHRRYRALGCVKEGVRDLFNNHPELGAKDELTEEDFSHIHSKTIRASQGQKFKFRSYASSVFACIRRAVSVSDGDFLSSVAPDDMDYMEFISNSRSGQDFFLSHDQQFILKTDKKEFLEFFMSFLGDYLMHFQNYPHSLIVKFLGLYSVNVSGQPKLYFLVMQNVFFPVERIESRFDLKGCLGGRYQRPYPEETGVLHVLKDQNFYDKKIELGIQRDWFLRQLRHDVGFLRDLGVQDYSLLLGQHKLHEDDQQTTFVELVDRMRKSYVKRKPSSIKDKFRMYHNQVHHADVIKEDSEEHSLQADVIKEDSEEHSMQEGDECVSMASSKGPSTFTSLGSLLDSSRSPGEKDSANRRLLLDCKNPLHVINGTHSRYFMGIIDFFTQYKCKQQVARVLKVCKNCTGDHSTVPPDIYADRFLRFIEERTE</sequence>
<organism evidence="4 8">
    <name type="scientific">Crassostrea virginica</name>
    <name type="common">Eastern oyster</name>
    <dbReference type="NCBI Taxonomy" id="6565"/>
    <lineage>
        <taxon>Eukaryota</taxon>
        <taxon>Metazoa</taxon>
        <taxon>Spiralia</taxon>
        <taxon>Lophotrochozoa</taxon>
        <taxon>Mollusca</taxon>
        <taxon>Bivalvia</taxon>
        <taxon>Autobranchia</taxon>
        <taxon>Pteriomorphia</taxon>
        <taxon>Ostreida</taxon>
        <taxon>Ostreoidea</taxon>
        <taxon>Ostreidae</taxon>
        <taxon>Crassostrea</taxon>
    </lineage>
</organism>
<keyword evidence="1" id="KW-0547">Nucleotide-binding</keyword>
<accession>A0A8B8D7B0</accession>
<dbReference type="Proteomes" id="UP000694844">
    <property type="component" value="Chromosome 3"/>
</dbReference>
<protein>
    <submittedName>
        <fullName evidence="5 6">Phosphatidylinositol 4-phosphate 5-kinase-like protein 1</fullName>
    </submittedName>
</protein>
<dbReference type="InterPro" id="IPR027484">
    <property type="entry name" value="PInositol-4-P-5-kinase_N"/>
</dbReference>
<dbReference type="GO" id="GO:0046854">
    <property type="term" value="P:phosphatidylinositol phosphate biosynthetic process"/>
    <property type="evidence" value="ECO:0007669"/>
    <property type="project" value="TreeGrafter"/>
</dbReference>
<dbReference type="Gene3D" id="3.30.810.10">
    <property type="entry name" value="2-Layer Sandwich"/>
    <property type="match status" value="1"/>
</dbReference>
<evidence type="ECO:0000256" key="2">
    <source>
        <dbReference type="SAM" id="MobiDB-lite"/>
    </source>
</evidence>
<evidence type="ECO:0000313" key="6">
    <source>
        <dbReference type="RefSeq" id="XP_022324020.1"/>
    </source>
</evidence>
<dbReference type="GO" id="GO:0005886">
    <property type="term" value="C:plasma membrane"/>
    <property type="evidence" value="ECO:0007669"/>
    <property type="project" value="TreeGrafter"/>
</dbReference>
<keyword evidence="1" id="KW-0808">Transferase</keyword>
<feature type="domain" description="PIPK" evidence="3">
    <location>
        <begin position="26"/>
        <end position="460"/>
    </location>
</feature>
<dbReference type="RefSeq" id="XP_022324020.1">
    <property type="nucleotide sequence ID" value="XM_022468312.1"/>
</dbReference>
<dbReference type="GO" id="GO:0016308">
    <property type="term" value="F:1-phosphatidylinositol-4-phosphate 5-kinase activity"/>
    <property type="evidence" value="ECO:0007669"/>
    <property type="project" value="TreeGrafter"/>
</dbReference>
<dbReference type="PROSITE" id="PS51455">
    <property type="entry name" value="PIPK"/>
    <property type="match status" value="1"/>
</dbReference>
<dbReference type="SUPFAM" id="SSF56104">
    <property type="entry name" value="SAICAR synthase-like"/>
    <property type="match status" value="1"/>
</dbReference>
<dbReference type="InterPro" id="IPR027483">
    <property type="entry name" value="PInositol-4-P-4/5-kinase_C_sf"/>
</dbReference>
<evidence type="ECO:0000313" key="7">
    <source>
        <dbReference type="RefSeq" id="XP_022324021.1"/>
    </source>
</evidence>
<evidence type="ECO:0000313" key="4">
    <source>
        <dbReference type="Proteomes" id="UP000694844"/>
    </source>
</evidence>
<dbReference type="AlphaFoldDB" id="A0A8B8D7B0"/>
<dbReference type="RefSeq" id="XP_022324018.1">
    <property type="nucleotide sequence ID" value="XM_022468310.1"/>
</dbReference>
<dbReference type="GO" id="GO:0005524">
    <property type="term" value="F:ATP binding"/>
    <property type="evidence" value="ECO:0007669"/>
    <property type="project" value="UniProtKB-UniRule"/>
</dbReference>
<dbReference type="RefSeq" id="XP_022324021.1">
    <property type="nucleotide sequence ID" value="XM_022468313.1"/>
</dbReference>